<dbReference type="EC" id="4.6.1.12" evidence="3 7"/>
<dbReference type="UniPathway" id="UPA00056">
    <property type="reaction ID" value="UER00095"/>
</dbReference>
<dbReference type="GO" id="GO:0016114">
    <property type="term" value="P:terpenoid biosynthetic process"/>
    <property type="evidence" value="ECO:0007669"/>
    <property type="project" value="InterPro"/>
</dbReference>
<evidence type="ECO:0000259" key="9">
    <source>
        <dbReference type="Pfam" id="PF02542"/>
    </source>
</evidence>
<dbReference type="InterPro" id="IPR020555">
    <property type="entry name" value="MECDP_synthase_CS"/>
</dbReference>
<dbReference type="SUPFAM" id="SSF69765">
    <property type="entry name" value="IpsF-like"/>
    <property type="match status" value="1"/>
</dbReference>
<dbReference type="NCBIfam" id="TIGR00151">
    <property type="entry name" value="ispF"/>
    <property type="match status" value="1"/>
</dbReference>
<feature type="domain" description="2-C-methyl-D-erythritol 2,4-cyclodiphosphate synthase" evidence="9">
    <location>
        <begin position="1"/>
        <end position="154"/>
    </location>
</feature>
<comment type="function">
    <text evidence="7">Involved in the biosynthesis of isopentenyl diphosphate (IPP) and dimethylallyl diphosphate (DMAPP), two major building blocks of isoprenoid compounds. Catalyzes the conversion of 4-diphosphocytidyl-2-C-methyl-D-erythritol 2-phosphate (CDP-ME2P) to 2-C-methyl-D-erythritol 2,4-cyclodiphosphate (ME-CPP) with a corresponding release of cytidine 5-monophosphate (CMP).</text>
</comment>
<comment type="catalytic activity">
    <reaction evidence="1 7 8">
        <text>4-CDP-2-C-methyl-D-erythritol 2-phosphate = 2-C-methyl-D-erythritol 2,4-cyclic diphosphate + CMP</text>
        <dbReference type="Rhea" id="RHEA:23864"/>
        <dbReference type="ChEBI" id="CHEBI:57919"/>
        <dbReference type="ChEBI" id="CHEBI:58483"/>
        <dbReference type="ChEBI" id="CHEBI:60377"/>
        <dbReference type="EC" id="4.6.1.12"/>
    </reaction>
</comment>
<evidence type="ECO:0000256" key="2">
    <source>
        <dbReference type="ARBA" id="ARBA00004709"/>
    </source>
</evidence>
<proteinExistence type="inferred from homology"/>
<feature type="site" description="Transition state stabilizer" evidence="7">
    <location>
        <position position="34"/>
    </location>
</feature>
<evidence type="ECO:0000256" key="3">
    <source>
        <dbReference type="ARBA" id="ARBA00012579"/>
    </source>
</evidence>
<comment type="pathway">
    <text evidence="2 7">Isoprenoid biosynthesis; isopentenyl diphosphate biosynthesis via DXP pathway; isopentenyl diphosphate from 1-deoxy-D-xylulose 5-phosphate: step 4/6.</text>
</comment>
<dbReference type="Proteomes" id="UP000230392">
    <property type="component" value="Unassembled WGS sequence"/>
</dbReference>
<keyword evidence="5 7" id="KW-0414">Isoprene biosynthesis</keyword>
<feature type="binding site" evidence="7">
    <location>
        <begin position="34"/>
        <end position="35"/>
    </location>
    <ligand>
        <name>4-CDP-2-C-methyl-D-erythritol 2-phosphate</name>
        <dbReference type="ChEBI" id="CHEBI:57919"/>
    </ligand>
</feature>
<dbReference type="PROSITE" id="PS01350">
    <property type="entry name" value="ISPF"/>
    <property type="match status" value="1"/>
</dbReference>
<feature type="binding site" evidence="7">
    <location>
        <begin position="56"/>
        <end position="58"/>
    </location>
    <ligand>
        <name>4-CDP-2-C-methyl-D-erythritol 2-phosphate</name>
        <dbReference type="ChEBI" id="CHEBI:57919"/>
    </ligand>
</feature>
<feature type="site" description="Transition state stabilizer" evidence="7">
    <location>
        <position position="133"/>
    </location>
</feature>
<dbReference type="PANTHER" id="PTHR43181">
    <property type="entry name" value="2-C-METHYL-D-ERYTHRITOL 2,4-CYCLODIPHOSPHATE SYNTHASE, CHLOROPLASTIC"/>
    <property type="match status" value="1"/>
</dbReference>
<evidence type="ECO:0000313" key="10">
    <source>
        <dbReference type="EMBL" id="PIP15479.1"/>
    </source>
</evidence>
<gene>
    <name evidence="7" type="primary">ispF</name>
    <name evidence="10" type="ORF">COX46_05730</name>
</gene>
<name>A0A2G9Y8A4_9BACT</name>
<dbReference type="GO" id="GO:0046872">
    <property type="term" value="F:metal ion binding"/>
    <property type="evidence" value="ECO:0007669"/>
    <property type="project" value="UniProtKB-KW"/>
</dbReference>
<dbReference type="AlphaFoldDB" id="A0A2G9Y8A4"/>
<dbReference type="Pfam" id="PF02542">
    <property type="entry name" value="YgbB"/>
    <property type="match status" value="1"/>
</dbReference>
<evidence type="ECO:0000256" key="8">
    <source>
        <dbReference type="RuleBase" id="RU004395"/>
    </source>
</evidence>
<comment type="caution">
    <text evidence="7">Lacks conserved residue(s) required for the propagation of feature annotation.</text>
</comment>
<dbReference type="CDD" id="cd00554">
    <property type="entry name" value="MECDP_synthase"/>
    <property type="match status" value="1"/>
</dbReference>
<keyword evidence="6 7" id="KW-0456">Lyase</keyword>
<comment type="subunit">
    <text evidence="7">Homotrimer.</text>
</comment>
<dbReference type="Gene3D" id="3.30.1330.50">
    <property type="entry name" value="2-C-methyl-D-erythritol 2,4-cyclodiphosphate synthase"/>
    <property type="match status" value="1"/>
</dbReference>
<feature type="binding site" evidence="7">
    <location>
        <position position="42"/>
    </location>
    <ligand>
        <name>a divalent metal cation</name>
        <dbReference type="ChEBI" id="CHEBI:60240"/>
    </ligand>
</feature>
<feature type="binding site" evidence="7">
    <location>
        <begin position="8"/>
        <end position="10"/>
    </location>
    <ligand>
        <name>4-CDP-2-C-methyl-D-erythritol 2-phosphate</name>
        <dbReference type="ChEBI" id="CHEBI:57919"/>
    </ligand>
</feature>
<comment type="similarity">
    <text evidence="7 8">Belongs to the IspF family.</text>
</comment>
<comment type="cofactor">
    <cofactor evidence="7">
        <name>a divalent metal cation</name>
        <dbReference type="ChEBI" id="CHEBI:60240"/>
    </cofactor>
    <text evidence="7">Binds 1 divalent metal cation per subunit.</text>
</comment>
<dbReference type="PANTHER" id="PTHR43181:SF1">
    <property type="entry name" value="2-C-METHYL-D-ERYTHRITOL 2,4-CYCLODIPHOSPHATE SYNTHASE, CHLOROPLASTIC"/>
    <property type="match status" value="1"/>
</dbReference>
<feature type="binding site" evidence="7">
    <location>
        <begin position="61"/>
        <end position="65"/>
    </location>
    <ligand>
        <name>4-CDP-2-C-methyl-D-erythritol 2-phosphate</name>
        <dbReference type="ChEBI" id="CHEBI:57919"/>
    </ligand>
</feature>
<keyword evidence="4 7" id="KW-0479">Metal-binding</keyword>
<evidence type="ECO:0000256" key="7">
    <source>
        <dbReference type="HAMAP-Rule" id="MF_00107"/>
    </source>
</evidence>
<dbReference type="GO" id="GO:0019288">
    <property type="term" value="P:isopentenyl diphosphate biosynthetic process, methylerythritol 4-phosphate pathway"/>
    <property type="evidence" value="ECO:0007669"/>
    <property type="project" value="UniProtKB-UniRule"/>
</dbReference>
<organism evidence="10 11">
    <name type="scientific">bacterium (Candidatus Ratteibacteria) CG23_combo_of_CG06-09_8_20_14_all_48_7</name>
    <dbReference type="NCBI Taxonomy" id="2014292"/>
    <lineage>
        <taxon>Bacteria</taxon>
        <taxon>Candidatus Ratteibacteria</taxon>
    </lineage>
</organism>
<dbReference type="HAMAP" id="MF_00107">
    <property type="entry name" value="IspF"/>
    <property type="match status" value="1"/>
</dbReference>
<sequence length="155" mass="16582">MLVGIGFDVHRLVKKRTLVLAGVKIPFEKGPLGHSDGDVLCHALADAILGAAACGDIGTFFPDTDPKWKDVPGLKILQDVLKIAKKKRRAVKQVDTIVICEKPALSPFRKEIQTNLAKTLKISPGMVGLKFKTAEGLGVIGQSNAIVSFAVVTIK</sequence>
<feature type="binding site" evidence="7">
    <location>
        <position position="8"/>
    </location>
    <ligand>
        <name>a divalent metal cation</name>
        <dbReference type="ChEBI" id="CHEBI:60240"/>
    </ligand>
</feature>
<evidence type="ECO:0000256" key="5">
    <source>
        <dbReference type="ARBA" id="ARBA00023229"/>
    </source>
</evidence>
<evidence type="ECO:0000313" key="11">
    <source>
        <dbReference type="Proteomes" id="UP000230392"/>
    </source>
</evidence>
<evidence type="ECO:0000256" key="6">
    <source>
        <dbReference type="ARBA" id="ARBA00023239"/>
    </source>
</evidence>
<dbReference type="InterPro" id="IPR036571">
    <property type="entry name" value="MECDP_synthase_sf"/>
</dbReference>
<evidence type="ECO:0000256" key="1">
    <source>
        <dbReference type="ARBA" id="ARBA00000200"/>
    </source>
</evidence>
<accession>A0A2G9Y8A4</accession>
<comment type="caution">
    <text evidence="10">The sequence shown here is derived from an EMBL/GenBank/DDBJ whole genome shotgun (WGS) entry which is preliminary data.</text>
</comment>
<evidence type="ECO:0000256" key="4">
    <source>
        <dbReference type="ARBA" id="ARBA00022723"/>
    </source>
</evidence>
<dbReference type="GO" id="GO:0008685">
    <property type="term" value="F:2-C-methyl-D-erythritol 2,4-cyclodiphosphate synthase activity"/>
    <property type="evidence" value="ECO:0007669"/>
    <property type="project" value="UniProtKB-UniRule"/>
</dbReference>
<reference evidence="10 11" key="1">
    <citation type="submission" date="2017-09" db="EMBL/GenBank/DDBJ databases">
        <title>Depth-based differentiation of microbial function through sediment-hosted aquifers and enrichment of novel symbionts in the deep terrestrial subsurface.</title>
        <authorList>
            <person name="Probst A.J."/>
            <person name="Ladd B."/>
            <person name="Jarett J.K."/>
            <person name="Geller-Mcgrath D.E."/>
            <person name="Sieber C.M."/>
            <person name="Emerson J.B."/>
            <person name="Anantharaman K."/>
            <person name="Thomas B.C."/>
            <person name="Malmstrom R."/>
            <person name="Stieglmeier M."/>
            <person name="Klingl A."/>
            <person name="Woyke T."/>
            <person name="Ryan C.M."/>
            <person name="Banfield J.F."/>
        </authorList>
    </citation>
    <scope>NUCLEOTIDE SEQUENCE [LARGE SCALE GENOMIC DNA]</scope>
    <source>
        <strain evidence="10">CG23_combo_of_CG06-09_8_20_14_all_48_7</strain>
    </source>
</reference>
<feature type="binding site" evidence="7">
    <location>
        <position position="10"/>
    </location>
    <ligand>
        <name>a divalent metal cation</name>
        <dbReference type="ChEBI" id="CHEBI:60240"/>
    </ligand>
</feature>
<protein>
    <recommendedName>
        <fullName evidence="3 7">2-C-methyl-D-erythritol 2,4-cyclodiphosphate synthase</fullName>
        <shortName evidence="7">MECDP-synthase</shortName>
        <shortName evidence="7">MECPP-synthase</shortName>
        <shortName evidence="7">MECPS</shortName>
        <ecNumber evidence="3 7">4.6.1.12</ecNumber>
    </recommendedName>
</protein>
<dbReference type="InterPro" id="IPR003526">
    <property type="entry name" value="MECDP_synthase"/>
</dbReference>
<dbReference type="EMBL" id="PCRF01000280">
    <property type="protein sequence ID" value="PIP15479.1"/>
    <property type="molecule type" value="Genomic_DNA"/>
</dbReference>